<reference evidence="1 2" key="1">
    <citation type="submission" date="2020-08" db="EMBL/GenBank/DDBJ databases">
        <title>Genomic Encyclopedia of Type Strains, Phase IV (KMG-IV): sequencing the most valuable type-strain genomes for metagenomic binning, comparative biology and taxonomic classification.</title>
        <authorList>
            <person name="Goeker M."/>
        </authorList>
    </citation>
    <scope>NUCLEOTIDE SEQUENCE [LARGE SCALE GENOMIC DNA]</scope>
    <source>
        <strain evidence="1 2">DSM 102134</strain>
    </source>
</reference>
<protein>
    <recommendedName>
        <fullName evidence="3">DUF1579 domain-containing protein</fullName>
    </recommendedName>
</protein>
<sequence length="155" mass="17239">MEMEMAKPQAEHGFLQRLVGTWEVRDMPDAGTWVEVVRSLHGIWFVAEGNGQMPGGGDATTVLTLGYDPAKGRYVGSWIGSMMTHMWVYDGEVSADGNTLSLYTTGPDFQNPGRTGEYREQIIIKDDAHRIFNSSAKQADGSGKQFMEVNYRRVS</sequence>
<organism evidence="1 2">
    <name type="scientific">Pseudorhizobium flavum</name>
    <dbReference type="NCBI Taxonomy" id="1335061"/>
    <lineage>
        <taxon>Bacteria</taxon>
        <taxon>Pseudomonadati</taxon>
        <taxon>Pseudomonadota</taxon>
        <taxon>Alphaproteobacteria</taxon>
        <taxon>Hyphomicrobiales</taxon>
        <taxon>Rhizobiaceae</taxon>
        <taxon>Rhizobium/Agrobacterium group</taxon>
        <taxon>Pseudorhizobium</taxon>
    </lineage>
</organism>
<dbReference type="Pfam" id="PF07617">
    <property type="entry name" value="DUF1579"/>
    <property type="match status" value="1"/>
</dbReference>
<dbReference type="InterPro" id="IPR011473">
    <property type="entry name" value="DUF1579"/>
</dbReference>
<dbReference type="EMBL" id="JACHEJ010000007">
    <property type="protein sequence ID" value="MBB6180980.1"/>
    <property type="molecule type" value="Genomic_DNA"/>
</dbReference>
<proteinExistence type="predicted"/>
<comment type="caution">
    <text evidence="1">The sequence shown here is derived from an EMBL/GenBank/DDBJ whole genome shotgun (WGS) entry which is preliminary data.</text>
</comment>
<evidence type="ECO:0008006" key="3">
    <source>
        <dbReference type="Google" id="ProtNLM"/>
    </source>
</evidence>
<dbReference type="Proteomes" id="UP000535501">
    <property type="component" value="Unassembled WGS sequence"/>
</dbReference>
<evidence type="ECO:0000313" key="2">
    <source>
        <dbReference type="Proteomes" id="UP000535501"/>
    </source>
</evidence>
<keyword evidence="2" id="KW-1185">Reference proteome</keyword>
<gene>
    <name evidence="1" type="ORF">HNQ75_002963</name>
</gene>
<dbReference type="AlphaFoldDB" id="A0A7X0DDR3"/>
<accession>A0A7X0DDR3</accession>
<evidence type="ECO:0000313" key="1">
    <source>
        <dbReference type="EMBL" id="MBB6180980.1"/>
    </source>
</evidence>
<name>A0A7X0DDR3_9HYPH</name>